<gene>
    <name evidence="1" type="ORF">TBRA_LOCUS15812</name>
</gene>
<organism evidence="1 2">
    <name type="scientific">Trichogramma brassicae</name>
    <dbReference type="NCBI Taxonomy" id="86971"/>
    <lineage>
        <taxon>Eukaryota</taxon>
        <taxon>Metazoa</taxon>
        <taxon>Ecdysozoa</taxon>
        <taxon>Arthropoda</taxon>
        <taxon>Hexapoda</taxon>
        <taxon>Insecta</taxon>
        <taxon>Pterygota</taxon>
        <taxon>Neoptera</taxon>
        <taxon>Endopterygota</taxon>
        <taxon>Hymenoptera</taxon>
        <taxon>Apocrita</taxon>
        <taxon>Proctotrupomorpha</taxon>
        <taxon>Chalcidoidea</taxon>
        <taxon>Trichogrammatidae</taxon>
        <taxon>Trichogramma</taxon>
    </lineage>
</organism>
<dbReference type="EMBL" id="CADCXV010001416">
    <property type="protein sequence ID" value="CAB0044224.1"/>
    <property type="molecule type" value="Genomic_DNA"/>
</dbReference>
<accession>A0A6H5J2I9</accession>
<keyword evidence="2" id="KW-1185">Reference proteome</keyword>
<dbReference type="AlphaFoldDB" id="A0A6H5J2I9"/>
<evidence type="ECO:0000313" key="1">
    <source>
        <dbReference type="EMBL" id="CAB0044224.1"/>
    </source>
</evidence>
<evidence type="ECO:0000313" key="2">
    <source>
        <dbReference type="Proteomes" id="UP000479190"/>
    </source>
</evidence>
<proteinExistence type="predicted"/>
<protein>
    <submittedName>
        <fullName evidence="1">Uncharacterized protein</fullName>
    </submittedName>
</protein>
<sequence length="83" mass="9264">MKKKTSRSFKRVYAVAAAIESRKRAIRRCSSSTELLAPSSCDQALQRVNGSELFDSCITRDAADTDNRAYDDKLRLLIPVLPS</sequence>
<reference evidence="1 2" key="1">
    <citation type="submission" date="2020-02" db="EMBL/GenBank/DDBJ databases">
        <authorList>
            <person name="Ferguson B K."/>
        </authorList>
    </citation>
    <scope>NUCLEOTIDE SEQUENCE [LARGE SCALE GENOMIC DNA]</scope>
</reference>
<name>A0A6H5J2I9_9HYME</name>
<dbReference type="Proteomes" id="UP000479190">
    <property type="component" value="Unassembled WGS sequence"/>
</dbReference>